<dbReference type="Gene3D" id="3.50.50.60">
    <property type="entry name" value="FAD/NAD(P)-binding domain"/>
    <property type="match status" value="1"/>
</dbReference>
<dbReference type="PRINTS" id="PR00420">
    <property type="entry name" value="RNGMNOXGNASE"/>
</dbReference>
<dbReference type="AlphaFoldDB" id="A0A9P8ZUY6"/>
<dbReference type="PANTHER" id="PTHR13789:SF309">
    <property type="entry name" value="PUTATIVE (AFU_ORTHOLOGUE AFUA_6G14510)-RELATED"/>
    <property type="match status" value="1"/>
</dbReference>
<proteinExistence type="inferred from homology"/>
<evidence type="ECO:0000256" key="1">
    <source>
        <dbReference type="ARBA" id="ARBA00005179"/>
    </source>
</evidence>
<dbReference type="PANTHER" id="PTHR13789">
    <property type="entry name" value="MONOOXYGENASE"/>
    <property type="match status" value="1"/>
</dbReference>
<dbReference type="Proteomes" id="UP000758603">
    <property type="component" value="Unassembled WGS sequence"/>
</dbReference>
<feature type="domain" description="FAD-binding" evidence="7">
    <location>
        <begin position="6"/>
        <end position="364"/>
    </location>
</feature>
<gene>
    <name evidence="8" type="ORF">BKA67DRAFT_679798</name>
</gene>
<dbReference type="GO" id="GO:0071949">
    <property type="term" value="F:FAD binding"/>
    <property type="evidence" value="ECO:0007669"/>
    <property type="project" value="InterPro"/>
</dbReference>
<evidence type="ECO:0000313" key="9">
    <source>
        <dbReference type="Proteomes" id="UP000758603"/>
    </source>
</evidence>
<keyword evidence="5" id="KW-0560">Oxidoreductase</keyword>
<dbReference type="OrthoDB" id="16820at2759"/>
<dbReference type="GeneID" id="70137775"/>
<keyword evidence="4" id="KW-0274">FAD</keyword>
<evidence type="ECO:0000256" key="4">
    <source>
        <dbReference type="ARBA" id="ARBA00022827"/>
    </source>
</evidence>
<sequence>MPVSNILVMGAGPCGLSAAIALSKISTLEDPIHVTVIEVRPELKTIGGTLNMTPLAMRYLDYLGAGERLRQDSIDMKDGLDCVSLRTGRRIGNIWGNIGAIRTVRHSLVANLLRTITEDHVDTVELRWGQRVASITESDNHVALGLEDGTTLQGDILLGCDGLHSHVRRRWVEPEREKSFTGRVIAMGFGDTSNAQSMVLSNGDPALRDTTVITSPHGMLLASKYEPSRQKTYFAHTMYVKEPDGDARDGWKTLGDAKDAVRAEVVRCFDNGRVKGVQEAVADCQDWHLWPIYILPGEGRWYRGRVLLMGDAAHAMPPQGESTGIAIEDGVLIARVLERRRSRTVEQLFSDFVSVRKPVVDKYYRASIWAMENGFQETSWWKSIIIEWGIWLYLLVKRWRQENHFAQDVRSVPLPA</sequence>
<comment type="pathway">
    <text evidence="1">Secondary metabolite biosynthesis.</text>
</comment>
<evidence type="ECO:0000313" key="8">
    <source>
        <dbReference type="EMBL" id="KAH6651556.1"/>
    </source>
</evidence>
<comment type="similarity">
    <text evidence="2">Belongs to the paxM FAD-dependent monooxygenase family.</text>
</comment>
<dbReference type="SUPFAM" id="SSF51905">
    <property type="entry name" value="FAD/NAD(P)-binding domain"/>
    <property type="match status" value="1"/>
</dbReference>
<dbReference type="InterPro" id="IPR050493">
    <property type="entry name" value="FAD-dep_Monooxygenase_BioMet"/>
</dbReference>
<reference evidence="8" key="1">
    <citation type="journal article" date="2021" name="Nat. Commun.">
        <title>Genetic determinants of endophytism in the Arabidopsis root mycobiome.</title>
        <authorList>
            <person name="Mesny F."/>
            <person name="Miyauchi S."/>
            <person name="Thiergart T."/>
            <person name="Pickel B."/>
            <person name="Atanasova L."/>
            <person name="Karlsson M."/>
            <person name="Huettel B."/>
            <person name="Barry K.W."/>
            <person name="Haridas S."/>
            <person name="Chen C."/>
            <person name="Bauer D."/>
            <person name="Andreopoulos W."/>
            <person name="Pangilinan J."/>
            <person name="LaButti K."/>
            <person name="Riley R."/>
            <person name="Lipzen A."/>
            <person name="Clum A."/>
            <person name="Drula E."/>
            <person name="Henrissat B."/>
            <person name="Kohler A."/>
            <person name="Grigoriev I.V."/>
            <person name="Martin F.M."/>
            <person name="Hacquard S."/>
        </authorList>
    </citation>
    <scope>NUCLEOTIDE SEQUENCE</scope>
    <source>
        <strain evidence="8">MPI-SDFR-AT-0073</strain>
    </source>
</reference>
<evidence type="ECO:0000256" key="6">
    <source>
        <dbReference type="ARBA" id="ARBA00023033"/>
    </source>
</evidence>
<dbReference type="GO" id="GO:0004497">
    <property type="term" value="F:monooxygenase activity"/>
    <property type="evidence" value="ECO:0007669"/>
    <property type="project" value="UniProtKB-KW"/>
</dbReference>
<dbReference type="InterPro" id="IPR002938">
    <property type="entry name" value="FAD-bd"/>
</dbReference>
<accession>A0A9P8ZUY6</accession>
<name>A0A9P8ZUY6_9PEZI</name>
<keyword evidence="3" id="KW-0285">Flavoprotein</keyword>
<evidence type="ECO:0000256" key="3">
    <source>
        <dbReference type="ARBA" id="ARBA00022630"/>
    </source>
</evidence>
<evidence type="ECO:0000256" key="2">
    <source>
        <dbReference type="ARBA" id="ARBA00007992"/>
    </source>
</evidence>
<keyword evidence="9" id="KW-1185">Reference proteome</keyword>
<protein>
    <recommendedName>
        <fullName evidence="7">FAD-binding domain-containing protein</fullName>
    </recommendedName>
</protein>
<evidence type="ECO:0000259" key="7">
    <source>
        <dbReference type="Pfam" id="PF01494"/>
    </source>
</evidence>
<keyword evidence="6" id="KW-0503">Monooxygenase</keyword>
<evidence type="ECO:0000256" key="5">
    <source>
        <dbReference type="ARBA" id="ARBA00023002"/>
    </source>
</evidence>
<dbReference type="EMBL" id="JAGPXC010000006">
    <property type="protein sequence ID" value="KAH6651556.1"/>
    <property type="molecule type" value="Genomic_DNA"/>
</dbReference>
<organism evidence="8 9">
    <name type="scientific">Truncatella angustata</name>
    <dbReference type="NCBI Taxonomy" id="152316"/>
    <lineage>
        <taxon>Eukaryota</taxon>
        <taxon>Fungi</taxon>
        <taxon>Dikarya</taxon>
        <taxon>Ascomycota</taxon>
        <taxon>Pezizomycotina</taxon>
        <taxon>Sordariomycetes</taxon>
        <taxon>Xylariomycetidae</taxon>
        <taxon>Amphisphaeriales</taxon>
        <taxon>Sporocadaceae</taxon>
        <taxon>Truncatella</taxon>
    </lineage>
</organism>
<dbReference type="Pfam" id="PF01494">
    <property type="entry name" value="FAD_binding_3"/>
    <property type="match status" value="1"/>
</dbReference>
<dbReference type="RefSeq" id="XP_045955834.1">
    <property type="nucleotide sequence ID" value="XM_046108884.1"/>
</dbReference>
<comment type="caution">
    <text evidence="8">The sequence shown here is derived from an EMBL/GenBank/DDBJ whole genome shotgun (WGS) entry which is preliminary data.</text>
</comment>
<dbReference type="InterPro" id="IPR036188">
    <property type="entry name" value="FAD/NAD-bd_sf"/>
</dbReference>